<dbReference type="EMBL" id="RJKX01000015">
    <property type="protein sequence ID" value="ROP84144.1"/>
    <property type="molecule type" value="Genomic_DNA"/>
</dbReference>
<dbReference type="Pfam" id="PF07475">
    <property type="entry name" value="Hpr_kinase_C"/>
    <property type="match status" value="1"/>
</dbReference>
<dbReference type="SUPFAM" id="SSF53795">
    <property type="entry name" value="PEP carboxykinase-like"/>
    <property type="match status" value="1"/>
</dbReference>
<gene>
    <name evidence="2" type="ORF">EDC65_3492</name>
</gene>
<sequence length="144" mass="14958">MADPMQDATRLHATTVAIGRAGVAIEGPSGGGKSDLALRLIDAGARLVADDQTLVERREAGLVARVPASIAGLLEVRGLGIVQLPYVEEVALRLVVVTTPPQSIERLPTPESRELLGVTVPVLRLDPFAVSAAAKVRLAVASLA</sequence>
<dbReference type="Gene3D" id="3.40.50.300">
    <property type="entry name" value="P-loop containing nucleotide triphosphate hydrolases"/>
    <property type="match status" value="1"/>
</dbReference>
<keyword evidence="2" id="KW-0418">Kinase</keyword>
<dbReference type="PANTHER" id="PTHR30305">
    <property type="entry name" value="PROTEIN YJDM-RELATED"/>
    <property type="match status" value="1"/>
</dbReference>
<evidence type="ECO:0000259" key="1">
    <source>
        <dbReference type="Pfam" id="PF07475"/>
    </source>
</evidence>
<comment type="caution">
    <text evidence="2">The sequence shown here is derived from an EMBL/GenBank/DDBJ whole genome shotgun (WGS) entry which is preliminary data.</text>
</comment>
<dbReference type="AlphaFoldDB" id="A0A3N1KW26"/>
<dbReference type="Proteomes" id="UP000278222">
    <property type="component" value="Unassembled WGS sequence"/>
</dbReference>
<keyword evidence="2" id="KW-0808">Transferase</keyword>
<dbReference type="GO" id="GO:0005524">
    <property type="term" value="F:ATP binding"/>
    <property type="evidence" value="ECO:0007669"/>
    <property type="project" value="InterPro"/>
</dbReference>
<dbReference type="InterPro" id="IPR027417">
    <property type="entry name" value="P-loop_NTPase"/>
</dbReference>
<evidence type="ECO:0000313" key="2">
    <source>
        <dbReference type="EMBL" id="ROP84144.1"/>
    </source>
</evidence>
<accession>A0A3N1KW26</accession>
<dbReference type="RefSeq" id="WP_123692862.1">
    <property type="nucleotide sequence ID" value="NZ_AP019700.1"/>
</dbReference>
<name>A0A3N1KW26_9PROT</name>
<reference evidence="2 3" key="1">
    <citation type="submission" date="2018-11" db="EMBL/GenBank/DDBJ databases">
        <title>Genomic Encyclopedia of Type Strains, Phase IV (KMG-IV): sequencing the most valuable type-strain genomes for metagenomic binning, comparative biology and taxonomic classification.</title>
        <authorList>
            <person name="Goeker M."/>
        </authorList>
    </citation>
    <scope>NUCLEOTIDE SEQUENCE [LARGE SCALE GENOMIC DNA]</scope>
    <source>
        <strain evidence="2 3">DSM 5900</strain>
    </source>
</reference>
<evidence type="ECO:0000313" key="3">
    <source>
        <dbReference type="Proteomes" id="UP000278222"/>
    </source>
</evidence>
<feature type="domain" description="HPr kinase/phosphorylase C-terminal" evidence="1">
    <location>
        <begin position="6"/>
        <end position="84"/>
    </location>
</feature>
<proteinExistence type="predicted"/>
<dbReference type="InterPro" id="IPR011104">
    <property type="entry name" value="Hpr_kin/Pase_C"/>
</dbReference>
<dbReference type="OrthoDB" id="8326226at2"/>
<dbReference type="GO" id="GO:0006109">
    <property type="term" value="P:regulation of carbohydrate metabolic process"/>
    <property type="evidence" value="ECO:0007669"/>
    <property type="project" value="InterPro"/>
</dbReference>
<dbReference type="PANTHER" id="PTHR30305:SF1">
    <property type="entry name" value="HPR KINASE_PHOSPHORYLASE"/>
    <property type="match status" value="1"/>
</dbReference>
<keyword evidence="3" id="KW-1185">Reference proteome</keyword>
<protein>
    <submittedName>
        <fullName evidence="2">Hpr(Ser) kinase/phosphatase</fullName>
    </submittedName>
</protein>
<organism evidence="2 3">
    <name type="scientific">Stella humosa</name>
    <dbReference type="NCBI Taxonomy" id="94"/>
    <lineage>
        <taxon>Bacteria</taxon>
        <taxon>Pseudomonadati</taxon>
        <taxon>Pseudomonadota</taxon>
        <taxon>Alphaproteobacteria</taxon>
        <taxon>Rhodospirillales</taxon>
        <taxon>Stellaceae</taxon>
        <taxon>Stella</taxon>
    </lineage>
</organism>
<dbReference type="GO" id="GO:0000155">
    <property type="term" value="F:phosphorelay sensor kinase activity"/>
    <property type="evidence" value="ECO:0007669"/>
    <property type="project" value="InterPro"/>
</dbReference>
<dbReference type="CDD" id="cd01918">
    <property type="entry name" value="HprK_C"/>
    <property type="match status" value="1"/>
</dbReference>